<name>A0A1H1JRS8_9BURK</name>
<dbReference type="OrthoDB" id="9776369at2"/>
<gene>
    <name evidence="11" type="ORF">SAMN05443245_7156</name>
</gene>
<dbReference type="InterPro" id="IPR027417">
    <property type="entry name" value="P-loop_NTPase"/>
</dbReference>
<dbReference type="InterPro" id="IPR003593">
    <property type="entry name" value="AAA+_ATPase"/>
</dbReference>
<dbReference type="SMART" id="SM00382">
    <property type="entry name" value="AAA"/>
    <property type="match status" value="2"/>
</dbReference>
<evidence type="ECO:0000259" key="10">
    <source>
        <dbReference type="PROSITE" id="PS50893"/>
    </source>
</evidence>
<dbReference type="Pfam" id="PF00005">
    <property type="entry name" value="ABC_tran"/>
    <property type="match status" value="2"/>
</dbReference>
<accession>A0A1H1JRS8</accession>
<evidence type="ECO:0000256" key="1">
    <source>
        <dbReference type="ARBA" id="ARBA00022448"/>
    </source>
</evidence>
<dbReference type="InterPro" id="IPR003439">
    <property type="entry name" value="ABC_transporter-like_ATP-bd"/>
</dbReference>
<dbReference type="RefSeq" id="WP_074772824.1">
    <property type="nucleotide sequence ID" value="NZ_FNKP01000003.1"/>
</dbReference>
<evidence type="ECO:0000313" key="11">
    <source>
        <dbReference type="EMBL" id="SDR52305.1"/>
    </source>
</evidence>
<keyword evidence="1" id="KW-0813">Transport</keyword>
<dbReference type="CDD" id="cd03215">
    <property type="entry name" value="ABC_Carb_Monos_II"/>
    <property type="match status" value="1"/>
</dbReference>
<dbReference type="Proteomes" id="UP000183487">
    <property type="component" value="Unassembled WGS sequence"/>
</dbReference>
<dbReference type="PROSITE" id="PS00211">
    <property type="entry name" value="ABC_TRANSPORTER_1"/>
    <property type="match status" value="1"/>
</dbReference>
<dbReference type="EMBL" id="FNKP01000003">
    <property type="protein sequence ID" value="SDR52305.1"/>
    <property type="molecule type" value="Genomic_DNA"/>
</dbReference>
<keyword evidence="7 11" id="KW-0067">ATP-binding</keyword>
<organism evidence="11 12">
    <name type="scientific">Paraburkholderia fungorum</name>
    <dbReference type="NCBI Taxonomy" id="134537"/>
    <lineage>
        <taxon>Bacteria</taxon>
        <taxon>Pseudomonadati</taxon>
        <taxon>Pseudomonadota</taxon>
        <taxon>Betaproteobacteria</taxon>
        <taxon>Burkholderiales</taxon>
        <taxon>Burkholderiaceae</taxon>
        <taxon>Paraburkholderia</taxon>
    </lineage>
</organism>
<keyword evidence="5" id="KW-0677">Repeat</keyword>
<keyword evidence="3" id="KW-0997">Cell inner membrane</keyword>
<keyword evidence="12" id="KW-1185">Reference proteome</keyword>
<dbReference type="GO" id="GO:0016887">
    <property type="term" value="F:ATP hydrolysis activity"/>
    <property type="evidence" value="ECO:0007669"/>
    <property type="project" value="InterPro"/>
</dbReference>
<evidence type="ECO:0000256" key="2">
    <source>
        <dbReference type="ARBA" id="ARBA00022475"/>
    </source>
</evidence>
<dbReference type="Gene3D" id="3.40.50.300">
    <property type="entry name" value="P-loop containing nucleotide triphosphate hydrolases"/>
    <property type="match status" value="2"/>
</dbReference>
<proteinExistence type="predicted"/>
<dbReference type="PANTHER" id="PTHR43790:SF3">
    <property type="entry name" value="D-ALLOSE IMPORT ATP-BINDING PROTEIN ALSA-RELATED"/>
    <property type="match status" value="1"/>
</dbReference>
<dbReference type="GO" id="GO:0005524">
    <property type="term" value="F:ATP binding"/>
    <property type="evidence" value="ECO:0007669"/>
    <property type="project" value="UniProtKB-KW"/>
</dbReference>
<dbReference type="InterPro" id="IPR017871">
    <property type="entry name" value="ABC_transporter-like_CS"/>
</dbReference>
<protein>
    <submittedName>
        <fullName evidence="11">Monosaccharide ABC transporter ATP-binding protein, CUT2 family</fullName>
    </submittedName>
</protein>
<dbReference type="CDD" id="cd03216">
    <property type="entry name" value="ABC_Carb_Monos_I"/>
    <property type="match status" value="1"/>
</dbReference>
<evidence type="ECO:0000256" key="8">
    <source>
        <dbReference type="ARBA" id="ARBA00022967"/>
    </source>
</evidence>
<sequence length="542" mass="58244">MTADVAAPALALRDIVKEFNGVPALRGASLAVERGTVHGLIGQNGAGKSTLIKILAGLHSADSGAIAVDGVDVSLTGGASRDALSQIGFIHQERLLPATFTVAEALLIGSEPTLGNGGKRGSRFGRHRSAAGILDVRRMQREARAAIATHFDIDLAPNRLIAELSVAEQQIVQICRALMREPRILVFDEPTAALVNREVGRLLQTIDHLRQRGLTILYVSHHLNEIAAICDRVTVLRDGKDVAHVDARTTSTETLVNAMIGVELARRTARPARTVGRPLLSVQGLSADNRFEQVSFELRRGEIVGVTGLLGSGGKQLVRSLFGLERNVRGEIAIDRKPLRLRRPADAVRAGIAFVPEDRRAHGVAPSLSVRENITLPNLARFSRFGLIGRSNERAAVRQMIDALNIRTPGAEAPVRHLSGGNQQKVALAKWLIRGSSHAAPVYLLDEPTVGVDIGAKAEIYRLLDRLANEGAAVLLFSSDLIELLEVTDRVLVMTRGRIVKELISREADSQDVLAWATGARSATPPDITPTTGLPLPKETAA</sequence>
<evidence type="ECO:0000256" key="6">
    <source>
        <dbReference type="ARBA" id="ARBA00022741"/>
    </source>
</evidence>
<feature type="domain" description="ABC transporter" evidence="10">
    <location>
        <begin position="275"/>
        <end position="521"/>
    </location>
</feature>
<keyword evidence="2" id="KW-1003">Cell membrane</keyword>
<keyword evidence="6" id="KW-0547">Nucleotide-binding</keyword>
<evidence type="ECO:0000256" key="4">
    <source>
        <dbReference type="ARBA" id="ARBA00022597"/>
    </source>
</evidence>
<keyword evidence="8" id="KW-1278">Translocase</keyword>
<keyword evidence="4" id="KW-0762">Sugar transport</keyword>
<dbReference type="PANTHER" id="PTHR43790">
    <property type="entry name" value="CARBOHYDRATE TRANSPORT ATP-BINDING PROTEIN MG119-RELATED"/>
    <property type="match status" value="1"/>
</dbReference>
<dbReference type="PROSITE" id="PS50893">
    <property type="entry name" value="ABC_TRANSPORTER_2"/>
    <property type="match status" value="2"/>
</dbReference>
<evidence type="ECO:0000256" key="3">
    <source>
        <dbReference type="ARBA" id="ARBA00022519"/>
    </source>
</evidence>
<evidence type="ECO:0000256" key="9">
    <source>
        <dbReference type="ARBA" id="ARBA00023136"/>
    </source>
</evidence>
<reference evidence="12" key="1">
    <citation type="submission" date="2016-10" db="EMBL/GenBank/DDBJ databases">
        <authorList>
            <person name="Varghese N."/>
        </authorList>
    </citation>
    <scope>NUCLEOTIDE SEQUENCE [LARGE SCALE GENOMIC DNA]</scope>
    <source>
        <strain evidence="12">GAS106B</strain>
    </source>
</reference>
<keyword evidence="9" id="KW-0472">Membrane</keyword>
<evidence type="ECO:0000256" key="5">
    <source>
        <dbReference type="ARBA" id="ARBA00022737"/>
    </source>
</evidence>
<feature type="domain" description="ABC transporter" evidence="10">
    <location>
        <begin position="10"/>
        <end position="263"/>
    </location>
</feature>
<evidence type="ECO:0000313" key="12">
    <source>
        <dbReference type="Proteomes" id="UP000183487"/>
    </source>
</evidence>
<dbReference type="AlphaFoldDB" id="A0A1H1JRS8"/>
<dbReference type="SUPFAM" id="SSF52540">
    <property type="entry name" value="P-loop containing nucleoside triphosphate hydrolases"/>
    <property type="match status" value="2"/>
</dbReference>
<dbReference type="InterPro" id="IPR050107">
    <property type="entry name" value="ABC_carbohydrate_import_ATPase"/>
</dbReference>
<evidence type="ECO:0000256" key="7">
    <source>
        <dbReference type="ARBA" id="ARBA00022840"/>
    </source>
</evidence>